<dbReference type="InterPro" id="IPR012337">
    <property type="entry name" value="RNaseH-like_sf"/>
</dbReference>
<dbReference type="Pfam" id="PF17921">
    <property type="entry name" value="Integrase_H2C2"/>
    <property type="match status" value="1"/>
</dbReference>
<dbReference type="OrthoDB" id="996821at2759"/>
<dbReference type="GO" id="GO:0015074">
    <property type="term" value="P:DNA integration"/>
    <property type="evidence" value="ECO:0007669"/>
    <property type="project" value="InterPro"/>
</dbReference>
<protein>
    <submittedName>
        <fullName evidence="2">RNA-directed DNA polymerase (Reverse transcriptase), Ribonuclease H</fullName>
    </submittedName>
</protein>
<dbReference type="Pfam" id="PF13456">
    <property type="entry name" value="RVT_3"/>
    <property type="match status" value="1"/>
</dbReference>
<dbReference type="PROSITE" id="PS50994">
    <property type="entry name" value="INTEGRASE"/>
    <property type="match status" value="1"/>
</dbReference>
<dbReference type="Gene3D" id="3.30.420.10">
    <property type="entry name" value="Ribonuclease H-like superfamily/Ribonuclease H"/>
    <property type="match status" value="3"/>
</dbReference>
<dbReference type="AlphaFoldDB" id="A0A5B6X391"/>
<dbReference type="InterPro" id="IPR001584">
    <property type="entry name" value="Integrase_cat-core"/>
</dbReference>
<dbReference type="GO" id="GO:0003676">
    <property type="term" value="F:nucleic acid binding"/>
    <property type="evidence" value="ECO:0007669"/>
    <property type="project" value="InterPro"/>
</dbReference>
<organism evidence="2 3">
    <name type="scientific">Gossypium australe</name>
    <dbReference type="NCBI Taxonomy" id="47621"/>
    <lineage>
        <taxon>Eukaryota</taxon>
        <taxon>Viridiplantae</taxon>
        <taxon>Streptophyta</taxon>
        <taxon>Embryophyta</taxon>
        <taxon>Tracheophyta</taxon>
        <taxon>Spermatophyta</taxon>
        <taxon>Magnoliopsida</taxon>
        <taxon>eudicotyledons</taxon>
        <taxon>Gunneridae</taxon>
        <taxon>Pentapetalae</taxon>
        <taxon>rosids</taxon>
        <taxon>malvids</taxon>
        <taxon>Malvales</taxon>
        <taxon>Malvaceae</taxon>
        <taxon>Malvoideae</taxon>
        <taxon>Gossypium</taxon>
    </lineage>
</organism>
<keyword evidence="2" id="KW-0548">Nucleotidyltransferase</keyword>
<evidence type="ECO:0000259" key="1">
    <source>
        <dbReference type="PROSITE" id="PS50994"/>
    </source>
</evidence>
<dbReference type="InterPro" id="IPR036397">
    <property type="entry name" value="RNaseH_sf"/>
</dbReference>
<proteinExistence type="predicted"/>
<keyword evidence="3" id="KW-1185">Reference proteome</keyword>
<accession>A0A5B6X391</accession>
<dbReference type="GO" id="GO:0003964">
    <property type="term" value="F:RNA-directed DNA polymerase activity"/>
    <property type="evidence" value="ECO:0007669"/>
    <property type="project" value="UniProtKB-KW"/>
</dbReference>
<keyword evidence="2" id="KW-0695">RNA-directed DNA polymerase</keyword>
<dbReference type="Pfam" id="PF17919">
    <property type="entry name" value="RT_RNaseH_2"/>
    <property type="match status" value="1"/>
</dbReference>
<dbReference type="PANTHER" id="PTHR48475:SF1">
    <property type="entry name" value="RNASE H TYPE-1 DOMAIN-CONTAINING PROTEIN"/>
    <property type="match status" value="1"/>
</dbReference>
<dbReference type="Proteomes" id="UP000325315">
    <property type="component" value="Unassembled WGS sequence"/>
</dbReference>
<dbReference type="InterPro" id="IPR043128">
    <property type="entry name" value="Rev_trsase/Diguanyl_cyclase"/>
</dbReference>
<sequence>MLALLLSSEVHREALMKVLNETYVANNIFVNKLDRLVNNISADNFIFFNDDEIPLGGMGSAKALHITTRCKGYTLPGVLIDNRSALNVLPMSSLNRLPVDSSHMKTCQNIVRAFDGTEKRVMGRIEIPLLIGPNTYKKLKLVAEGQLVTINAEEDIIASVTSDVPYVGTNDEELECSFRSLEFVNATFIVERNKIPVPKISKTTRMGLQLTNINAISEERIGGENLSGIRPYVLGSILNNWTAEEIPVVFRANTEYSDINDVSDITTNSEYLFEQDLCMEGSQDLKDDRDCSLSPDLLRMVEQDEKQILLYKESVEIVSFGDENEVKIGAYIAAEMKQDLIELLQEFKDVFAWSYQDMLGLSTDIVVMPFGLKNAGATYQRAMVTLFHDMMHQKIELKLNPTKCTFGARSGKLLGFVVSEKEIGIDLDKVKAIQELPPPGTQNKVRGFLGRLNYIARFISQLTEKCDPIFRILKKHNPGVWDEECQKTFDKVEHYLSNAPVLMSPNPDRPLILHLAVFGNSMGCVLGQHDESLNFDSASNAMGNGIGAVLVSPNGDHYPFTSKLDFDCTNNMAEYKACIMGIRAAIKREIKVLEVFGDSALMADALATLASMVRVNKQEDVQPIQMSIYETPAHCYNIEKEEENNDNPWYNDILRYVKKCEYPDQATKNDKRTLRRLANDYVLDWEVLYKRKIDQVLLRCVDVVEAKQILEEVHEDVYGTHANGFTMARQIMRFGYYWSTMERDCINYTKKCHKCQIYGDKIHVPHSPLHVMTFPWPFSIWGMDVIGPILPKAFNGHRFIFVVIDYFTKWVEAASYVNVMKSTVMEAANKNIKKIVGKMTETYKDWHEKLSFALYAYRTSVRTSTEATPFSLDYGMESVLPIEMEIPSFRVLAEVKLDEAEWI</sequence>
<dbReference type="Gene3D" id="3.30.70.270">
    <property type="match status" value="1"/>
</dbReference>
<feature type="domain" description="Integrase catalytic" evidence="1">
    <location>
        <begin position="771"/>
        <end position="903"/>
    </location>
</feature>
<dbReference type="InterPro" id="IPR041588">
    <property type="entry name" value="Integrase_H2C2"/>
</dbReference>
<evidence type="ECO:0000313" key="3">
    <source>
        <dbReference type="Proteomes" id="UP000325315"/>
    </source>
</evidence>
<evidence type="ECO:0000313" key="2">
    <source>
        <dbReference type="EMBL" id="KAA3488721.1"/>
    </source>
</evidence>
<name>A0A5B6X391_9ROSI</name>
<gene>
    <name evidence="2" type="ORF">EPI10_032437</name>
</gene>
<dbReference type="SUPFAM" id="SSF53098">
    <property type="entry name" value="Ribonuclease H-like"/>
    <property type="match status" value="1"/>
</dbReference>
<dbReference type="EMBL" id="SMMG02000001">
    <property type="protein sequence ID" value="KAA3488721.1"/>
    <property type="molecule type" value="Genomic_DNA"/>
</dbReference>
<dbReference type="Gene3D" id="1.10.340.70">
    <property type="match status" value="1"/>
</dbReference>
<dbReference type="InterPro" id="IPR043502">
    <property type="entry name" value="DNA/RNA_pol_sf"/>
</dbReference>
<comment type="caution">
    <text evidence="2">The sequence shown here is derived from an EMBL/GenBank/DDBJ whole genome shotgun (WGS) entry which is preliminary data.</text>
</comment>
<dbReference type="InterPro" id="IPR002156">
    <property type="entry name" value="RNaseH_domain"/>
</dbReference>
<dbReference type="PANTHER" id="PTHR48475">
    <property type="entry name" value="RIBONUCLEASE H"/>
    <property type="match status" value="1"/>
</dbReference>
<dbReference type="SUPFAM" id="SSF56672">
    <property type="entry name" value="DNA/RNA polymerases"/>
    <property type="match status" value="1"/>
</dbReference>
<dbReference type="GO" id="GO:0004523">
    <property type="term" value="F:RNA-DNA hybrid ribonuclease activity"/>
    <property type="evidence" value="ECO:0007669"/>
    <property type="project" value="InterPro"/>
</dbReference>
<dbReference type="InterPro" id="IPR041577">
    <property type="entry name" value="RT_RNaseH_2"/>
</dbReference>
<keyword evidence="2" id="KW-0808">Transferase</keyword>
<reference evidence="3" key="1">
    <citation type="journal article" date="2019" name="Plant Biotechnol. J.">
        <title>Genome sequencing of the Australian wild diploid species Gossypium australe highlights disease resistance and delayed gland morphogenesis.</title>
        <authorList>
            <person name="Cai Y."/>
            <person name="Cai X."/>
            <person name="Wang Q."/>
            <person name="Wang P."/>
            <person name="Zhang Y."/>
            <person name="Cai C."/>
            <person name="Xu Y."/>
            <person name="Wang K."/>
            <person name="Zhou Z."/>
            <person name="Wang C."/>
            <person name="Geng S."/>
            <person name="Li B."/>
            <person name="Dong Q."/>
            <person name="Hou Y."/>
            <person name="Wang H."/>
            <person name="Ai P."/>
            <person name="Liu Z."/>
            <person name="Yi F."/>
            <person name="Sun M."/>
            <person name="An G."/>
            <person name="Cheng J."/>
            <person name="Zhang Y."/>
            <person name="Shi Q."/>
            <person name="Xie Y."/>
            <person name="Shi X."/>
            <person name="Chang Y."/>
            <person name="Huang F."/>
            <person name="Chen Y."/>
            <person name="Hong S."/>
            <person name="Mi L."/>
            <person name="Sun Q."/>
            <person name="Zhang L."/>
            <person name="Zhou B."/>
            <person name="Peng R."/>
            <person name="Zhang X."/>
            <person name="Liu F."/>
        </authorList>
    </citation>
    <scope>NUCLEOTIDE SEQUENCE [LARGE SCALE GENOMIC DNA]</scope>
    <source>
        <strain evidence="3">cv. PA1801</strain>
    </source>
</reference>
<dbReference type="FunFam" id="3.30.70.270:FF:000063">
    <property type="entry name" value="Zinc knuckle domaincontaining protein"/>
    <property type="match status" value="1"/>
</dbReference>